<dbReference type="InterPro" id="IPR027417">
    <property type="entry name" value="P-loop_NTPase"/>
</dbReference>
<feature type="domain" description="Helicase ATP-binding" evidence="6">
    <location>
        <begin position="135"/>
        <end position="322"/>
    </location>
</feature>
<dbReference type="OrthoDB" id="10256233at2759"/>
<dbReference type="InterPro" id="IPR001650">
    <property type="entry name" value="Helicase_C-like"/>
</dbReference>
<evidence type="ECO:0000256" key="1">
    <source>
        <dbReference type="ARBA" id="ARBA00022741"/>
    </source>
</evidence>
<dbReference type="AlphaFoldDB" id="A0A9W7E984"/>
<feature type="compositionally biased region" description="Pro residues" evidence="5">
    <location>
        <begin position="87"/>
        <end position="97"/>
    </location>
</feature>
<reference evidence="9" key="1">
    <citation type="journal article" date="2023" name="Commun. Biol.">
        <title>Genome analysis of Parmales, the sister group of diatoms, reveals the evolutionary specialization of diatoms from phago-mixotrophs to photoautotrophs.</title>
        <authorList>
            <person name="Ban H."/>
            <person name="Sato S."/>
            <person name="Yoshikawa S."/>
            <person name="Yamada K."/>
            <person name="Nakamura Y."/>
            <person name="Ichinomiya M."/>
            <person name="Sato N."/>
            <person name="Blanc-Mathieu R."/>
            <person name="Endo H."/>
            <person name="Kuwata A."/>
            <person name="Ogata H."/>
        </authorList>
    </citation>
    <scope>NUCLEOTIDE SEQUENCE [LARGE SCALE GENOMIC DNA]</scope>
    <source>
        <strain evidence="9">NIES 3701</strain>
    </source>
</reference>
<dbReference type="InterPro" id="IPR014001">
    <property type="entry name" value="Helicase_ATP-bd"/>
</dbReference>
<feature type="region of interest" description="Disordered" evidence="5">
    <location>
        <begin position="50"/>
        <end position="102"/>
    </location>
</feature>
<evidence type="ECO:0000256" key="4">
    <source>
        <dbReference type="ARBA" id="ARBA00022840"/>
    </source>
</evidence>
<dbReference type="InterPro" id="IPR044742">
    <property type="entry name" value="DEAD/DEAH_RhlB"/>
</dbReference>
<keyword evidence="9" id="KW-1185">Reference proteome</keyword>
<dbReference type="GO" id="GO:0005524">
    <property type="term" value="F:ATP binding"/>
    <property type="evidence" value="ECO:0007669"/>
    <property type="project" value="UniProtKB-KW"/>
</dbReference>
<dbReference type="GO" id="GO:0016787">
    <property type="term" value="F:hydrolase activity"/>
    <property type="evidence" value="ECO:0007669"/>
    <property type="project" value="UniProtKB-KW"/>
</dbReference>
<dbReference type="PANTHER" id="PTHR47960">
    <property type="entry name" value="DEAD-BOX ATP-DEPENDENT RNA HELICASE 50"/>
    <property type="match status" value="1"/>
</dbReference>
<dbReference type="SUPFAM" id="SSF52540">
    <property type="entry name" value="P-loop containing nucleoside triphosphate hydrolases"/>
    <property type="match status" value="1"/>
</dbReference>
<dbReference type="SMART" id="SM00490">
    <property type="entry name" value="HELICc"/>
    <property type="match status" value="1"/>
</dbReference>
<keyword evidence="4" id="KW-0067">ATP-binding</keyword>
<dbReference type="PROSITE" id="PS51192">
    <property type="entry name" value="HELICASE_ATP_BIND_1"/>
    <property type="match status" value="1"/>
</dbReference>
<organism evidence="8 9">
    <name type="scientific">Triparma strigata</name>
    <dbReference type="NCBI Taxonomy" id="1606541"/>
    <lineage>
        <taxon>Eukaryota</taxon>
        <taxon>Sar</taxon>
        <taxon>Stramenopiles</taxon>
        <taxon>Ochrophyta</taxon>
        <taxon>Bolidophyceae</taxon>
        <taxon>Parmales</taxon>
        <taxon>Triparmaceae</taxon>
        <taxon>Triparma</taxon>
    </lineage>
</organism>
<accession>A0A9W7E984</accession>
<gene>
    <name evidence="8" type="ORF">TrST_g3792</name>
</gene>
<feature type="domain" description="Helicase C-terminal" evidence="7">
    <location>
        <begin position="358"/>
        <end position="515"/>
    </location>
</feature>
<evidence type="ECO:0000256" key="5">
    <source>
        <dbReference type="SAM" id="MobiDB-lite"/>
    </source>
</evidence>
<evidence type="ECO:0000313" key="9">
    <source>
        <dbReference type="Proteomes" id="UP001165085"/>
    </source>
</evidence>
<dbReference type="EMBL" id="BRXY01000134">
    <property type="protein sequence ID" value="GMH69710.1"/>
    <property type="molecule type" value="Genomic_DNA"/>
</dbReference>
<dbReference type="CDD" id="cd18787">
    <property type="entry name" value="SF2_C_DEAD"/>
    <property type="match status" value="1"/>
</dbReference>
<dbReference type="Proteomes" id="UP001165085">
    <property type="component" value="Unassembled WGS sequence"/>
</dbReference>
<keyword evidence="1" id="KW-0547">Nucleotide-binding</keyword>
<name>A0A9W7E984_9STRA</name>
<dbReference type="SMART" id="SM00487">
    <property type="entry name" value="DEXDc"/>
    <property type="match status" value="1"/>
</dbReference>
<evidence type="ECO:0000256" key="2">
    <source>
        <dbReference type="ARBA" id="ARBA00022801"/>
    </source>
</evidence>
<evidence type="ECO:0000313" key="8">
    <source>
        <dbReference type="EMBL" id="GMH69710.1"/>
    </source>
</evidence>
<proteinExistence type="predicted"/>
<dbReference type="InterPro" id="IPR011545">
    <property type="entry name" value="DEAD/DEAH_box_helicase_dom"/>
</dbReference>
<keyword evidence="3" id="KW-0347">Helicase</keyword>
<feature type="compositionally biased region" description="Polar residues" evidence="5">
    <location>
        <begin position="50"/>
        <end position="68"/>
    </location>
</feature>
<dbReference type="GO" id="GO:0004386">
    <property type="term" value="F:helicase activity"/>
    <property type="evidence" value="ECO:0007669"/>
    <property type="project" value="UniProtKB-KW"/>
</dbReference>
<dbReference type="CDD" id="cd00268">
    <property type="entry name" value="DEADc"/>
    <property type="match status" value="1"/>
</dbReference>
<evidence type="ECO:0000259" key="7">
    <source>
        <dbReference type="PROSITE" id="PS51194"/>
    </source>
</evidence>
<dbReference type="Pfam" id="PF00271">
    <property type="entry name" value="Helicase_C"/>
    <property type="match status" value="1"/>
</dbReference>
<dbReference type="Pfam" id="PF00270">
    <property type="entry name" value="DEAD"/>
    <property type="match status" value="1"/>
</dbReference>
<dbReference type="Gene3D" id="3.40.50.300">
    <property type="entry name" value="P-loop containing nucleotide triphosphate hydrolases"/>
    <property type="match status" value="2"/>
</dbReference>
<protein>
    <submittedName>
        <fullName evidence="8">Uncharacterized protein</fullName>
    </submittedName>
</protein>
<keyword evidence="2" id="KW-0378">Hydrolase</keyword>
<dbReference type="PROSITE" id="PS51194">
    <property type="entry name" value="HELICASE_CTER"/>
    <property type="match status" value="1"/>
</dbReference>
<dbReference type="GO" id="GO:0003676">
    <property type="term" value="F:nucleic acid binding"/>
    <property type="evidence" value="ECO:0007669"/>
    <property type="project" value="InterPro"/>
</dbReference>
<evidence type="ECO:0000256" key="3">
    <source>
        <dbReference type="ARBA" id="ARBA00022806"/>
    </source>
</evidence>
<evidence type="ECO:0000259" key="6">
    <source>
        <dbReference type="PROSITE" id="PS51192"/>
    </source>
</evidence>
<feature type="compositionally biased region" description="Basic residues" evidence="5">
    <location>
        <begin position="73"/>
        <end position="85"/>
    </location>
</feature>
<sequence>MLRKNTISTILAIVLVSLTTLPLPSTSFNLLQFPKQPRNIAASLPLVSSPTSLRASPINSSEGSSNKPNAKVDRRKKPQFRRKRNYQPPPAPPPPPDYFSKKPLSDFSTSKKWSAICKAAGITYPTKIQAIAWPSLLGDGTAPCVIGEQTGGGKTLAYLVPPLLNIEGKVEDNGVAKPSILVLAPTSELVNQVASVSKSLTGKGAGFWRTSVVSASGKDEKDGTVREQARELSKKGADVLVGTPGRVSQLLNAKPSCLSLENLKTIVLDEVDVLISDDTFGEQLNRIGVKVGEDARFVFVSATLPTTVIDLIEKEFGGRKVTKFLGPGLHRAPAAVKEYLVDVSVGDNRDPKMGFDKKADALMEALRRQKCERTLVFCNTVETCRKVENHLKRKDRKGDIYEVGAYHGAMNGASRTAALKKFSKKSHQTDQVLICTDRAARGVDFEGEKVDHVVVFDFPKDPAEYVRRVGRTGRAGRDGIVSVFAYGWQLPIARGVIGEKDGSKSTVDVFIDDDDDDDFKASKSGGGRKRINYIDEGKLWGDKE</sequence>
<comment type="caution">
    <text evidence="8">The sequence shown here is derived from an EMBL/GenBank/DDBJ whole genome shotgun (WGS) entry which is preliminary data.</text>
</comment>